<evidence type="ECO:0000256" key="3">
    <source>
        <dbReference type="ARBA" id="ARBA00022729"/>
    </source>
</evidence>
<dbReference type="PANTHER" id="PTHR24028">
    <property type="entry name" value="CADHERIN-87A"/>
    <property type="match status" value="1"/>
</dbReference>
<feature type="domain" description="Cadherin" evidence="12">
    <location>
        <begin position="96"/>
        <end position="204"/>
    </location>
</feature>
<proteinExistence type="predicted"/>
<evidence type="ECO:0000256" key="7">
    <source>
        <dbReference type="ARBA" id="ARBA00022989"/>
    </source>
</evidence>
<dbReference type="AlphaFoldDB" id="A0A226NBS4"/>
<dbReference type="InterPro" id="IPR002126">
    <property type="entry name" value="Cadherin-like_dom"/>
</dbReference>
<dbReference type="Proteomes" id="UP000198323">
    <property type="component" value="Unassembled WGS sequence"/>
</dbReference>
<keyword evidence="9" id="KW-0325">Glycoprotein</keyword>
<keyword evidence="8 11" id="KW-0472">Membrane</keyword>
<feature type="domain" description="Cadherin" evidence="12">
    <location>
        <begin position="37"/>
        <end position="95"/>
    </location>
</feature>
<feature type="domain" description="Cadherin" evidence="12">
    <location>
        <begin position="310"/>
        <end position="427"/>
    </location>
</feature>
<organism evidence="13 14">
    <name type="scientific">Callipepla squamata</name>
    <name type="common">Scaled quail</name>
    <dbReference type="NCBI Taxonomy" id="9009"/>
    <lineage>
        <taxon>Eukaryota</taxon>
        <taxon>Metazoa</taxon>
        <taxon>Chordata</taxon>
        <taxon>Craniata</taxon>
        <taxon>Vertebrata</taxon>
        <taxon>Euteleostomi</taxon>
        <taxon>Archelosauria</taxon>
        <taxon>Archosauria</taxon>
        <taxon>Dinosauria</taxon>
        <taxon>Saurischia</taxon>
        <taxon>Theropoda</taxon>
        <taxon>Coelurosauria</taxon>
        <taxon>Aves</taxon>
        <taxon>Neognathae</taxon>
        <taxon>Galloanserae</taxon>
        <taxon>Galliformes</taxon>
        <taxon>Odontophoridae</taxon>
        <taxon>Callipepla</taxon>
    </lineage>
</organism>
<comment type="caution">
    <text evidence="13">The sequence shown here is derived from an EMBL/GenBank/DDBJ whole genome shotgun (WGS) entry which is preliminary data.</text>
</comment>
<dbReference type="PROSITE" id="PS50268">
    <property type="entry name" value="CADHERIN_2"/>
    <property type="match status" value="4"/>
</dbReference>
<evidence type="ECO:0000259" key="12">
    <source>
        <dbReference type="PROSITE" id="PS50268"/>
    </source>
</evidence>
<dbReference type="Gene3D" id="2.60.40.60">
    <property type="entry name" value="Cadherins"/>
    <property type="match status" value="4"/>
</dbReference>
<feature type="domain" description="Cadherin" evidence="12">
    <location>
        <begin position="205"/>
        <end position="309"/>
    </location>
</feature>
<dbReference type="Pfam" id="PF08266">
    <property type="entry name" value="Cadherin_2"/>
    <property type="match status" value="1"/>
</dbReference>
<dbReference type="FunFam" id="2.60.40.60:FF:000018">
    <property type="entry name" value="Protocadherin gamma c3"/>
    <property type="match status" value="1"/>
</dbReference>
<dbReference type="PRINTS" id="PR00205">
    <property type="entry name" value="CADHERIN"/>
</dbReference>
<reference evidence="13 14" key="1">
    <citation type="submission" date="2016-07" db="EMBL/GenBank/DDBJ databases">
        <title>Disparate Historic Effective Population Sizes Predicted by Modern Levels of Genome Diversity for the Scaled Quail (Callipepla squamata) and the Northern Bobwhite (Colinus virginianus): Inferences from First and Second Generation Draft Genome Assemblies for Sympatric New World Quail.</title>
        <authorList>
            <person name="Oldeschulte D.L."/>
            <person name="Halley Y.A."/>
            <person name="Bhattarai E.K."/>
            <person name="Brashear W.A."/>
            <person name="Hill J."/>
            <person name="Metz R.P."/>
            <person name="Johnson C.D."/>
            <person name="Rollins D."/>
            <person name="Peterson M.J."/>
            <person name="Bickhart D.M."/>
            <person name="Decker J.E."/>
            <person name="Seabury C.M."/>
        </authorList>
    </citation>
    <scope>NUCLEOTIDE SEQUENCE [LARGE SCALE GENOMIC DNA]</scope>
    <source>
        <strain evidence="13 14">Texas</strain>
        <tissue evidence="13">Leg muscle</tissue>
    </source>
</reference>
<comment type="subcellular location">
    <subcellularLocation>
        <location evidence="1">Membrane</location>
        <topology evidence="1">Single-pass membrane protein</topology>
    </subcellularLocation>
</comment>
<keyword evidence="2 11" id="KW-0812">Transmembrane</keyword>
<keyword evidence="4" id="KW-0677">Repeat</keyword>
<keyword evidence="14" id="KW-1185">Reference proteome</keyword>
<dbReference type="PANTHER" id="PTHR24028:SF329">
    <property type="entry name" value="CADHERIN DOMAIN-CONTAINING PROTEIN"/>
    <property type="match status" value="1"/>
</dbReference>
<dbReference type="GO" id="GO:0005509">
    <property type="term" value="F:calcium ion binding"/>
    <property type="evidence" value="ECO:0007669"/>
    <property type="project" value="UniProtKB-UniRule"/>
</dbReference>
<evidence type="ECO:0000256" key="1">
    <source>
        <dbReference type="ARBA" id="ARBA00004167"/>
    </source>
</evidence>
<dbReference type="STRING" id="9009.A0A226NBS4"/>
<dbReference type="InterPro" id="IPR013164">
    <property type="entry name" value="Cadherin_N"/>
</dbReference>
<dbReference type="InterPro" id="IPR020894">
    <property type="entry name" value="Cadherin_CS"/>
</dbReference>
<dbReference type="PROSITE" id="PS00232">
    <property type="entry name" value="CADHERIN_1"/>
    <property type="match status" value="2"/>
</dbReference>
<dbReference type="FunFam" id="2.60.40.60:FF:000002">
    <property type="entry name" value="Protocadherin alpha 2"/>
    <property type="match status" value="1"/>
</dbReference>
<feature type="transmembrane region" description="Helical" evidence="11">
    <location>
        <begin position="388"/>
        <end position="411"/>
    </location>
</feature>
<evidence type="ECO:0000256" key="4">
    <source>
        <dbReference type="ARBA" id="ARBA00022737"/>
    </source>
</evidence>
<dbReference type="SUPFAM" id="SSF49313">
    <property type="entry name" value="Cadherin-like"/>
    <property type="match status" value="4"/>
</dbReference>
<gene>
    <name evidence="13" type="ORF">ASZ78_007341</name>
</gene>
<dbReference type="Pfam" id="PF16492">
    <property type="entry name" value="Cadherin_C_2"/>
    <property type="match status" value="1"/>
</dbReference>
<accession>A0A226NBS4</accession>
<keyword evidence="5 10" id="KW-0106">Calcium</keyword>
<dbReference type="GO" id="GO:0007156">
    <property type="term" value="P:homophilic cell adhesion via plasma membrane adhesion molecules"/>
    <property type="evidence" value="ECO:0007669"/>
    <property type="project" value="InterPro"/>
</dbReference>
<dbReference type="SMART" id="SM00112">
    <property type="entry name" value="CA"/>
    <property type="match status" value="3"/>
</dbReference>
<evidence type="ECO:0000256" key="9">
    <source>
        <dbReference type="ARBA" id="ARBA00023180"/>
    </source>
</evidence>
<keyword evidence="6" id="KW-0130">Cell adhesion</keyword>
<dbReference type="EMBL" id="MCFN01000107">
    <property type="protein sequence ID" value="OXB64938.1"/>
    <property type="molecule type" value="Genomic_DNA"/>
</dbReference>
<keyword evidence="7 11" id="KW-1133">Transmembrane helix</keyword>
<dbReference type="OrthoDB" id="6252479at2759"/>
<dbReference type="FunFam" id="2.60.40.60:FF:000006">
    <property type="entry name" value="Protocadherin alpha 2"/>
    <property type="match status" value="1"/>
</dbReference>
<evidence type="ECO:0000256" key="8">
    <source>
        <dbReference type="ARBA" id="ARBA00023136"/>
    </source>
</evidence>
<evidence type="ECO:0000256" key="5">
    <source>
        <dbReference type="ARBA" id="ARBA00022837"/>
    </source>
</evidence>
<dbReference type="GO" id="GO:0005886">
    <property type="term" value="C:plasma membrane"/>
    <property type="evidence" value="ECO:0007669"/>
    <property type="project" value="InterPro"/>
</dbReference>
<sequence>MARDSVVGNVAQDLGLSPSQLAARKARVVSEGSEQRFRLDPRSGVLTLTETLDREHICPHSESCTLSFQLLLENPVQLIRGEVDVRDVNDNSPVFPQKEMVLEIIETAVLGSRLPLETARDMDMGINGVQNYSLTANSHFSLALEKGKGGAKYVKLVLQRQLDREEQRELRLVLTATDGGSPPRSGTAEVRVVVLDANDNMPVFSREVYEVRVAENSPPGQLLVRVSAADPDDGSYGKVHYAFTQASHMSHQLFSLNAETGEIRVSGNLDFEETEFYEIEVKATDGGGLYAYCKVHVEVLDVNDNAPEITLSSVSASVPEDAPPRTVVAVLSVRDRDSGDNGRTECAVAGDVPFILTAAFAEHYELRTSAALDRETTAEYNPDGRLTLYLSVCLACVSALFVASAAAAVAAKVRRARRREPGTLPTFPQSAADSGAGSLPRSYVYDVRLAAGTVDSEFRFLGPLFPCFPAGLPQGAADQRSSLCSAGLGQQEGDWAAQGLALFSEDTASRPAEENVTLD</sequence>
<keyword evidence="3" id="KW-0732">Signal</keyword>
<dbReference type="InterPro" id="IPR032455">
    <property type="entry name" value="Cadherin_C"/>
</dbReference>
<evidence type="ECO:0000256" key="2">
    <source>
        <dbReference type="ARBA" id="ARBA00022692"/>
    </source>
</evidence>
<protein>
    <recommendedName>
        <fullName evidence="12">Cadherin domain-containing protein</fullName>
    </recommendedName>
</protein>
<dbReference type="InterPro" id="IPR050174">
    <property type="entry name" value="Protocadherin/Cadherin-CA"/>
</dbReference>
<evidence type="ECO:0000313" key="14">
    <source>
        <dbReference type="Proteomes" id="UP000198323"/>
    </source>
</evidence>
<dbReference type="InterPro" id="IPR015919">
    <property type="entry name" value="Cadherin-like_sf"/>
</dbReference>
<name>A0A226NBS4_CALSU</name>
<dbReference type="Pfam" id="PF00028">
    <property type="entry name" value="Cadherin"/>
    <property type="match status" value="2"/>
</dbReference>
<evidence type="ECO:0000313" key="13">
    <source>
        <dbReference type="EMBL" id="OXB64938.1"/>
    </source>
</evidence>
<evidence type="ECO:0000256" key="10">
    <source>
        <dbReference type="PROSITE-ProRule" id="PRU00043"/>
    </source>
</evidence>
<dbReference type="CDD" id="cd11304">
    <property type="entry name" value="Cadherin_repeat"/>
    <property type="match status" value="3"/>
</dbReference>
<evidence type="ECO:0000256" key="6">
    <source>
        <dbReference type="ARBA" id="ARBA00022889"/>
    </source>
</evidence>
<evidence type="ECO:0000256" key="11">
    <source>
        <dbReference type="SAM" id="Phobius"/>
    </source>
</evidence>